<feature type="domain" description="NAD-dependent epimerase/dehydratase" evidence="1">
    <location>
        <begin position="3"/>
        <end position="204"/>
    </location>
</feature>
<accession>A0ABS5AGR7</accession>
<dbReference type="InterPro" id="IPR036291">
    <property type="entry name" value="NAD(P)-bd_dom_sf"/>
</dbReference>
<gene>
    <name evidence="2" type="ORF">JOF53_004655</name>
</gene>
<proteinExistence type="predicted"/>
<dbReference type="InterPro" id="IPR001509">
    <property type="entry name" value="Epimerase_deHydtase"/>
</dbReference>
<dbReference type="SUPFAM" id="SSF51735">
    <property type="entry name" value="NAD(P)-binding Rossmann-fold domains"/>
    <property type="match status" value="1"/>
</dbReference>
<protein>
    <submittedName>
        <fullName evidence="2">Nucleoside-diphosphate-sugar epimerase</fullName>
    </submittedName>
</protein>
<evidence type="ECO:0000313" key="2">
    <source>
        <dbReference type="EMBL" id="MBP2475783.1"/>
    </source>
</evidence>
<organism evidence="2 3">
    <name type="scientific">Crossiella equi</name>
    <dbReference type="NCBI Taxonomy" id="130796"/>
    <lineage>
        <taxon>Bacteria</taxon>
        <taxon>Bacillati</taxon>
        <taxon>Actinomycetota</taxon>
        <taxon>Actinomycetes</taxon>
        <taxon>Pseudonocardiales</taxon>
        <taxon>Pseudonocardiaceae</taxon>
        <taxon>Crossiella</taxon>
    </lineage>
</organism>
<evidence type="ECO:0000259" key="1">
    <source>
        <dbReference type="Pfam" id="PF01370"/>
    </source>
</evidence>
<evidence type="ECO:0000313" key="3">
    <source>
        <dbReference type="Proteomes" id="UP001519363"/>
    </source>
</evidence>
<dbReference type="Gene3D" id="3.40.50.720">
    <property type="entry name" value="NAD(P)-binding Rossmann-like Domain"/>
    <property type="match status" value="1"/>
</dbReference>
<dbReference type="Proteomes" id="UP001519363">
    <property type="component" value="Unassembled WGS sequence"/>
</dbReference>
<sequence>MRMLVLGGTLFVSKAVAEEALRRGHEVVCAHRGVTGRAPAGAISVTVDRSTPEGLAPLAGERFDAVVDVARISFPWVRDALAVLAGTAAHWTFVSSISAYREGDTLHDPLEADGEGRPTAEMADIYGGVKVASENAVREVFGEAAFIPRPGLITGPGDMSDRFGYWPARFARGGRVLVPDAPDQPAQHVDVRDFAAWIVTGAEQRLGGSYDAIGAPVPLLELLARVQAAVGPEAEVVPVSEQVLTAAGVNPWGGPRSLPLWLPGDHAMANRDAGAALAAGLTIRDTAETARDALAWERELGLDRVRKAGLSAAEEAEVLAGL</sequence>
<comment type="caution">
    <text evidence="2">The sequence shown here is derived from an EMBL/GenBank/DDBJ whole genome shotgun (WGS) entry which is preliminary data.</text>
</comment>
<dbReference type="Pfam" id="PF01370">
    <property type="entry name" value="Epimerase"/>
    <property type="match status" value="1"/>
</dbReference>
<name>A0ABS5AGR7_9PSEU</name>
<dbReference type="EMBL" id="JAGIOO010000001">
    <property type="protein sequence ID" value="MBP2475783.1"/>
    <property type="molecule type" value="Genomic_DNA"/>
</dbReference>
<dbReference type="RefSeq" id="WP_086780558.1">
    <property type="nucleotide sequence ID" value="NZ_JAGIOO010000001.1"/>
</dbReference>
<keyword evidence="3" id="KW-1185">Reference proteome</keyword>
<reference evidence="2 3" key="1">
    <citation type="submission" date="2021-03" db="EMBL/GenBank/DDBJ databases">
        <title>Sequencing the genomes of 1000 actinobacteria strains.</title>
        <authorList>
            <person name="Klenk H.-P."/>
        </authorList>
    </citation>
    <scope>NUCLEOTIDE SEQUENCE [LARGE SCALE GENOMIC DNA]</scope>
    <source>
        <strain evidence="2 3">DSM 44580</strain>
    </source>
</reference>